<dbReference type="InterPro" id="IPR037523">
    <property type="entry name" value="VOC_core"/>
</dbReference>
<dbReference type="InterPro" id="IPR051785">
    <property type="entry name" value="MMCE/EMCE_epimerase"/>
</dbReference>
<dbReference type="PANTHER" id="PTHR43048">
    <property type="entry name" value="METHYLMALONYL-COA EPIMERASE"/>
    <property type="match status" value="1"/>
</dbReference>
<organism evidence="4 5">
    <name type="scientific">Candidatus Litorirhabdus singularis</name>
    <dbReference type="NCBI Taxonomy" id="2518993"/>
    <lineage>
        <taxon>Bacteria</taxon>
        <taxon>Pseudomonadati</taxon>
        <taxon>Pseudomonadota</taxon>
        <taxon>Gammaproteobacteria</taxon>
        <taxon>Cellvibrionales</taxon>
        <taxon>Halieaceae</taxon>
        <taxon>Candidatus Litorirhabdus</taxon>
    </lineage>
</organism>
<feature type="domain" description="VOC" evidence="3">
    <location>
        <begin position="17"/>
        <end position="152"/>
    </location>
</feature>
<gene>
    <name evidence="4" type="ORF">EYC98_00320</name>
</gene>
<dbReference type="SUPFAM" id="SSF54593">
    <property type="entry name" value="Glyoxalase/Bleomycin resistance protein/Dihydroxybiphenyl dioxygenase"/>
    <property type="match status" value="1"/>
</dbReference>
<reference evidence="4" key="1">
    <citation type="submission" date="2019-02" db="EMBL/GenBank/DDBJ databases">
        <authorList>
            <person name="Li S.-H."/>
        </authorList>
    </citation>
    <scope>NUCLEOTIDE SEQUENCE</scope>
    <source>
        <strain evidence="4">IMCC14734</strain>
    </source>
</reference>
<keyword evidence="5" id="KW-1185">Reference proteome</keyword>
<name>A0ABT3TAU0_9GAMM</name>
<evidence type="ECO:0000259" key="3">
    <source>
        <dbReference type="PROSITE" id="PS51819"/>
    </source>
</evidence>
<evidence type="ECO:0000313" key="4">
    <source>
        <dbReference type="EMBL" id="MCX2979305.1"/>
    </source>
</evidence>
<protein>
    <recommendedName>
        <fullName evidence="3">VOC domain-containing protein</fullName>
    </recommendedName>
</protein>
<dbReference type="Proteomes" id="UP001143362">
    <property type="component" value="Unassembled WGS sequence"/>
</dbReference>
<keyword evidence="1" id="KW-0479">Metal-binding</keyword>
<feature type="compositionally biased region" description="Basic and acidic residues" evidence="2">
    <location>
        <begin position="276"/>
        <end position="286"/>
    </location>
</feature>
<dbReference type="PANTHER" id="PTHR43048:SF3">
    <property type="entry name" value="METHYLMALONYL-COA EPIMERASE, MITOCHONDRIAL"/>
    <property type="match status" value="1"/>
</dbReference>
<evidence type="ECO:0000313" key="5">
    <source>
        <dbReference type="Proteomes" id="UP001143362"/>
    </source>
</evidence>
<evidence type="ECO:0000256" key="2">
    <source>
        <dbReference type="SAM" id="MobiDB-lite"/>
    </source>
</evidence>
<evidence type="ECO:0000256" key="1">
    <source>
        <dbReference type="ARBA" id="ARBA00022723"/>
    </source>
</evidence>
<dbReference type="PROSITE" id="PS51819">
    <property type="entry name" value="VOC"/>
    <property type="match status" value="1"/>
</dbReference>
<dbReference type="Pfam" id="PF13669">
    <property type="entry name" value="Glyoxalase_4"/>
    <property type="match status" value="1"/>
</dbReference>
<dbReference type="InterPro" id="IPR029068">
    <property type="entry name" value="Glyas_Bleomycin-R_OHBP_Dase"/>
</dbReference>
<sequence length="302" mass="32785">MAALMPSEAVSEAVRLFPQQVCFVVADVAAAVAYAESLLGWGPFHTFQADVAEASYREWRGRKVTDVALGMAGSVQVEFLHVHQGHDTTADYQAQYGSGFQHIGTYCEDLAGATARMNNLGASINEENEYPGIKFAFVNAPTGPGMFELLQPTQALQENKGISDSAQAVAAQEPKPAIDRATIVTADMDTALAFYTAAFRWTETEAQEDTLLWGDKRHPVLRHIARAGKLELELIQPLSDSANPYTEHLVRGDHGLVHAGGPADFSPPGEPAGEGSWEKNDEHFAFHDWPGGPRSLQIRQSP</sequence>
<comment type="caution">
    <text evidence="4">The sequence shown here is derived from an EMBL/GenBank/DDBJ whole genome shotgun (WGS) entry which is preliminary data.</text>
</comment>
<feature type="region of interest" description="Disordered" evidence="2">
    <location>
        <begin position="254"/>
        <end position="302"/>
    </location>
</feature>
<dbReference type="EMBL" id="SHNN01000001">
    <property type="protein sequence ID" value="MCX2979305.1"/>
    <property type="molecule type" value="Genomic_DNA"/>
</dbReference>
<proteinExistence type="predicted"/>
<dbReference type="Gene3D" id="3.10.180.10">
    <property type="entry name" value="2,3-Dihydroxybiphenyl 1,2-Dioxygenase, domain 1"/>
    <property type="match status" value="2"/>
</dbReference>
<accession>A0ABT3TAU0</accession>